<dbReference type="GO" id="GO:0005813">
    <property type="term" value="C:centrosome"/>
    <property type="evidence" value="ECO:0007669"/>
    <property type="project" value="TreeGrafter"/>
</dbReference>
<evidence type="ECO:0000313" key="4">
    <source>
        <dbReference type="EMBL" id="VDO03910.1"/>
    </source>
</evidence>
<dbReference type="GO" id="GO:0000922">
    <property type="term" value="C:spindle pole"/>
    <property type="evidence" value="ECO:0007669"/>
    <property type="project" value="TreeGrafter"/>
</dbReference>
<dbReference type="WBParaSite" id="HNAJ_0000805401-mRNA-1">
    <property type="protein sequence ID" value="HNAJ_0000805401-mRNA-1"/>
    <property type="gene ID" value="HNAJ_0000805401"/>
</dbReference>
<feature type="compositionally biased region" description="Low complexity" evidence="1">
    <location>
        <begin position="143"/>
        <end position="164"/>
    </location>
</feature>
<reference evidence="4 5" key="2">
    <citation type="submission" date="2018-11" db="EMBL/GenBank/DDBJ databases">
        <authorList>
            <consortium name="Pathogen Informatics"/>
        </authorList>
    </citation>
    <scope>NUCLEOTIDE SEQUENCE [LARGE SCALE GENOMIC DNA]</scope>
</reference>
<protein>
    <submittedName>
        <fullName evidence="6">Protein kinase domain-containing protein</fullName>
    </submittedName>
</protein>
<dbReference type="SUPFAM" id="SSF56112">
    <property type="entry name" value="Protein kinase-like (PK-like)"/>
    <property type="match status" value="1"/>
</dbReference>
<dbReference type="GO" id="GO:0004674">
    <property type="term" value="F:protein serine/threonine kinase activity"/>
    <property type="evidence" value="ECO:0007669"/>
    <property type="project" value="TreeGrafter"/>
</dbReference>
<dbReference type="GO" id="GO:0007052">
    <property type="term" value="P:mitotic spindle organization"/>
    <property type="evidence" value="ECO:0007669"/>
    <property type="project" value="TreeGrafter"/>
</dbReference>
<feature type="domain" description="Protein kinase" evidence="3">
    <location>
        <begin position="1"/>
        <end position="83"/>
    </location>
</feature>
<evidence type="ECO:0000313" key="5">
    <source>
        <dbReference type="Proteomes" id="UP000278807"/>
    </source>
</evidence>
<keyword evidence="2" id="KW-0732">Signal</keyword>
<gene>
    <name evidence="4" type="ORF">HNAJ_LOCUS8050</name>
</gene>
<dbReference type="PANTHER" id="PTHR24345">
    <property type="entry name" value="SERINE/THREONINE-PROTEIN KINASE PLK"/>
    <property type="match status" value="1"/>
</dbReference>
<dbReference type="InterPro" id="IPR000719">
    <property type="entry name" value="Prot_kinase_dom"/>
</dbReference>
<dbReference type="PROSITE" id="PS50011">
    <property type="entry name" value="PROTEIN_KINASE_DOM"/>
    <property type="match status" value="1"/>
</dbReference>
<dbReference type="GO" id="GO:0005737">
    <property type="term" value="C:cytoplasm"/>
    <property type="evidence" value="ECO:0007669"/>
    <property type="project" value="TreeGrafter"/>
</dbReference>
<accession>A0A0R3TLD9</accession>
<keyword evidence="5" id="KW-1185">Reference proteome</keyword>
<evidence type="ECO:0000313" key="6">
    <source>
        <dbReference type="WBParaSite" id="HNAJ_0000805401-mRNA-1"/>
    </source>
</evidence>
<evidence type="ECO:0000256" key="1">
    <source>
        <dbReference type="SAM" id="MobiDB-lite"/>
    </source>
</evidence>
<dbReference type="AlphaFoldDB" id="A0A0R3TLD9"/>
<dbReference type="PANTHER" id="PTHR24345:SF43">
    <property type="entry name" value="INACTIVE SERINE_THREONINE-PROTEIN KINASE PLK5"/>
    <property type="match status" value="1"/>
</dbReference>
<dbReference type="Gene3D" id="1.10.510.10">
    <property type="entry name" value="Transferase(Phosphotransferase) domain 1"/>
    <property type="match status" value="1"/>
</dbReference>
<dbReference type="GO" id="GO:0005634">
    <property type="term" value="C:nucleus"/>
    <property type="evidence" value="ECO:0007669"/>
    <property type="project" value="TreeGrafter"/>
</dbReference>
<organism evidence="6">
    <name type="scientific">Rodentolepis nana</name>
    <name type="common">Dwarf tapeworm</name>
    <name type="synonym">Hymenolepis nana</name>
    <dbReference type="NCBI Taxonomy" id="102285"/>
    <lineage>
        <taxon>Eukaryota</taxon>
        <taxon>Metazoa</taxon>
        <taxon>Spiralia</taxon>
        <taxon>Lophotrochozoa</taxon>
        <taxon>Platyhelminthes</taxon>
        <taxon>Cestoda</taxon>
        <taxon>Eucestoda</taxon>
        <taxon>Cyclophyllidea</taxon>
        <taxon>Hymenolepididae</taxon>
        <taxon>Rodentolepis</taxon>
    </lineage>
</organism>
<dbReference type="EMBL" id="UZAE01012183">
    <property type="protein sequence ID" value="VDO03910.1"/>
    <property type="molecule type" value="Genomic_DNA"/>
</dbReference>
<evidence type="ECO:0000256" key="2">
    <source>
        <dbReference type="SAM" id="SignalP"/>
    </source>
</evidence>
<dbReference type="OrthoDB" id="193931at2759"/>
<dbReference type="InterPro" id="IPR011009">
    <property type="entry name" value="Kinase-like_dom_sf"/>
</dbReference>
<dbReference type="GO" id="GO:0000776">
    <property type="term" value="C:kinetochore"/>
    <property type="evidence" value="ECO:0007669"/>
    <property type="project" value="TreeGrafter"/>
</dbReference>
<dbReference type="STRING" id="102285.A0A0R3TLD9"/>
<proteinExistence type="predicted"/>
<feature type="signal peptide" evidence="2">
    <location>
        <begin position="1"/>
        <end position="20"/>
    </location>
</feature>
<sequence length="245" mass="26587">MWAMGVLLYYMLVGFLPFRGRTVGQLRKVILEATSANSEFRVPPRVSEGATILIQRLLTKNPLNRPKASKLIEEATRSSHSSRSISMDRLVSATMNASPWHKNEPWLAHQVFPKPYPKVNSGPPGGALGARLMLAEAKKKGKPSNPSTPDDSPTSSFTTSKSSNVLKITITPPDSNGDAVNASSAVRLPKKISPSEEAIVQSEIEAAKILLHLGISTERLAAPSNGDARNSITGAYRIMLHQLQR</sequence>
<feature type="chain" id="PRO_5043131908" evidence="2">
    <location>
        <begin position="21"/>
        <end position="245"/>
    </location>
</feature>
<reference evidence="6" key="1">
    <citation type="submission" date="2017-02" db="UniProtKB">
        <authorList>
            <consortium name="WormBaseParasite"/>
        </authorList>
    </citation>
    <scope>IDENTIFICATION</scope>
</reference>
<name>A0A0R3TLD9_RODNA</name>
<evidence type="ECO:0000259" key="3">
    <source>
        <dbReference type="PROSITE" id="PS50011"/>
    </source>
</evidence>
<dbReference type="Proteomes" id="UP000278807">
    <property type="component" value="Unassembled WGS sequence"/>
</dbReference>
<dbReference type="GO" id="GO:0005524">
    <property type="term" value="F:ATP binding"/>
    <property type="evidence" value="ECO:0007669"/>
    <property type="project" value="InterPro"/>
</dbReference>
<feature type="region of interest" description="Disordered" evidence="1">
    <location>
        <begin position="137"/>
        <end position="178"/>
    </location>
</feature>